<dbReference type="InterPro" id="IPR018379">
    <property type="entry name" value="BEN_domain"/>
</dbReference>
<feature type="compositionally biased region" description="Polar residues" evidence="2">
    <location>
        <begin position="149"/>
        <end position="181"/>
    </location>
</feature>
<evidence type="ECO:0000313" key="5">
    <source>
        <dbReference type="Proteomes" id="UP001163046"/>
    </source>
</evidence>
<protein>
    <recommendedName>
        <fullName evidence="3">BEN domain-containing protein</fullName>
    </recommendedName>
</protein>
<feature type="coiled-coil region" evidence="1">
    <location>
        <begin position="329"/>
        <end position="356"/>
    </location>
</feature>
<evidence type="ECO:0000313" key="4">
    <source>
        <dbReference type="EMBL" id="KAJ7361957.1"/>
    </source>
</evidence>
<gene>
    <name evidence="4" type="ORF">OS493_014605</name>
</gene>
<dbReference type="OrthoDB" id="6014792at2759"/>
<dbReference type="GO" id="GO:0003677">
    <property type="term" value="F:DNA binding"/>
    <property type="evidence" value="ECO:0007669"/>
    <property type="project" value="InterPro"/>
</dbReference>
<feature type="compositionally biased region" description="Basic and acidic residues" evidence="2">
    <location>
        <begin position="76"/>
        <end position="102"/>
    </location>
</feature>
<evidence type="ECO:0000256" key="1">
    <source>
        <dbReference type="SAM" id="Coils"/>
    </source>
</evidence>
<organism evidence="4 5">
    <name type="scientific">Desmophyllum pertusum</name>
    <dbReference type="NCBI Taxonomy" id="174260"/>
    <lineage>
        <taxon>Eukaryota</taxon>
        <taxon>Metazoa</taxon>
        <taxon>Cnidaria</taxon>
        <taxon>Anthozoa</taxon>
        <taxon>Hexacorallia</taxon>
        <taxon>Scleractinia</taxon>
        <taxon>Caryophylliina</taxon>
        <taxon>Caryophylliidae</taxon>
        <taxon>Desmophyllum</taxon>
    </lineage>
</organism>
<keyword evidence="5" id="KW-1185">Reference proteome</keyword>
<comment type="caution">
    <text evidence="4">The sequence shown here is derived from an EMBL/GenBank/DDBJ whole genome shotgun (WGS) entry which is preliminary data.</text>
</comment>
<feature type="compositionally biased region" description="Polar residues" evidence="2">
    <location>
        <begin position="287"/>
        <end position="300"/>
    </location>
</feature>
<feature type="compositionally biased region" description="Polar residues" evidence="2">
    <location>
        <begin position="240"/>
        <end position="261"/>
    </location>
</feature>
<dbReference type="AlphaFoldDB" id="A0A9X0CKM5"/>
<proteinExistence type="predicted"/>
<evidence type="ECO:0000256" key="2">
    <source>
        <dbReference type="SAM" id="MobiDB-lite"/>
    </source>
</evidence>
<sequence>MAFWSADKEYYEALIIKISDDKNELLKERRVIETSLRKSAVGKALLASDNNTRPKVSKKQSSASKKTKKAKLTTKLTDEEKAKKEETKEAKEAEKVEAEKKRNAGIAARIAQATKRISSQQQQNDNPHQSNEIQEDDNIHPLSLPAFRTQLSPRTDLPSTLSSKQPGQRNDNPHQSNQIQEGDNIHPLSLPAFRTQLSPRTDLPSTLSSKQPGQQNDNPHQSNELQEGDNIHPLSLPAFRTQSPGTVLPSTSNNKQPVNKQKTPHRPKDKTKKTRTAMPDASPRQPPASNKPASGRKQITNKHPVNVVSDDEVDSEEAVITTSCDNADCQALLQENNNLKDKLKKLQRRLDIAVKAKSPTSIMAAKPAAGIVDRELAAEYQMKEFFEGSGIYWFTSQRSICAALTKWEEYINTVVDVFFSKDVLKVSCARGLKKGKKLEDTVPLCQPIVDAIIGKVCARFQPPPTVAQITAKINQKCTEARRPKRVHLTHPH</sequence>
<reference evidence="4" key="1">
    <citation type="submission" date="2023-01" db="EMBL/GenBank/DDBJ databases">
        <title>Genome assembly of the deep-sea coral Lophelia pertusa.</title>
        <authorList>
            <person name="Herrera S."/>
            <person name="Cordes E."/>
        </authorList>
    </citation>
    <scope>NUCLEOTIDE SEQUENCE</scope>
    <source>
        <strain evidence="4">USNM1676648</strain>
        <tissue evidence="4">Polyp</tissue>
    </source>
</reference>
<feature type="compositionally biased region" description="Basic residues" evidence="2">
    <location>
        <begin position="262"/>
        <end position="275"/>
    </location>
</feature>
<keyword evidence="1" id="KW-0175">Coiled coil</keyword>
<dbReference type="Proteomes" id="UP001163046">
    <property type="component" value="Unassembled WGS sequence"/>
</dbReference>
<name>A0A9X0CKM5_9CNID</name>
<feature type="region of interest" description="Disordered" evidence="2">
    <location>
        <begin position="42"/>
        <end position="300"/>
    </location>
</feature>
<feature type="domain" description="BEN" evidence="3">
    <location>
        <begin position="388"/>
        <end position="484"/>
    </location>
</feature>
<accession>A0A9X0CKM5</accession>
<dbReference type="PROSITE" id="PS51457">
    <property type="entry name" value="BEN"/>
    <property type="match status" value="1"/>
</dbReference>
<dbReference type="EMBL" id="MU827308">
    <property type="protein sequence ID" value="KAJ7361957.1"/>
    <property type="molecule type" value="Genomic_DNA"/>
</dbReference>
<feature type="compositionally biased region" description="Polar residues" evidence="2">
    <location>
        <begin position="115"/>
        <end position="132"/>
    </location>
</feature>
<evidence type="ECO:0000259" key="3">
    <source>
        <dbReference type="PROSITE" id="PS51457"/>
    </source>
</evidence>
<feature type="compositionally biased region" description="Polar residues" evidence="2">
    <location>
        <begin position="195"/>
        <end position="225"/>
    </location>
</feature>